<reference evidence="1" key="1">
    <citation type="journal article" date="2022" name="bioRxiv">
        <title>Population genetic analysis of Ophidiomyces ophidiicola, the causative agent of snake fungal disease, indicates recent introductions to the USA.</title>
        <authorList>
            <person name="Ladner J.T."/>
            <person name="Palmer J.M."/>
            <person name="Ettinger C.L."/>
            <person name="Stajich J.E."/>
            <person name="Farrell T.M."/>
            <person name="Glorioso B.M."/>
            <person name="Lawson B."/>
            <person name="Price S.J."/>
            <person name="Stengle A.G."/>
            <person name="Grear D.A."/>
            <person name="Lorch J.M."/>
        </authorList>
    </citation>
    <scope>NUCLEOTIDE SEQUENCE</scope>
    <source>
        <strain evidence="1">NWHC 24266-5</strain>
    </source>
</reference>
<proteinExistence type="predicted"/>
<evidence type="ECO:0000313" key="1">
    <source>
        <dbReference type="EMBL" id="KAI2382504.1"/>
    </source>
</evidence>
<name>A0ACB8UPB0_9EURO</name>
<gene>
    <name evidence="1" type="ORF">LOY88_005950</name>
</gene>
<comment type="caution">
    <text evidence="1">The sequence shown here is derived from an EMBL/GenBank/DDBJ whole genome shotgun (WGS) entry which is preliminary data.</text>
</comment>
<organism evidence="1">
    <name type="scientific">Ophidiomyces ophidiicola</name>
    <dbReference type="NCBI Taxonomy" id="1387563"/>
    <lineage>
        <taxon>Eukaryota</taxon>
        <taxon>Fungi</taxon>
        <taxon>Dikarya</taxon>
        <taxon>Ascomycota</taxon>
        <taxon>Pezizomycotina</taxon>
        <taxon>Eurotiomycetes</taxon>
        <taxon>Eurotiomycetidae</taxon>
        <taxon>Onygenales</taxon>
        <taxon>Onygenaceae</taxon>
        <taxon>Ophidiomyces</taxon>
    </lineage>
</organism>
<dbReference type="EMBL" id="JALBCA010000120">
    <property type="protein sequence ID" value="KAI2382504.1"/>
    <property type="molecule type" value="Genomic_DNA"/>
</dbReference>
<sequence length="535" mass="60725">MLSDLKNVPPGQLVLAAGVCFLLYKVYIYLTLGAVERRFIKEHGCRPAPAYPHKEPVLGLDFAIISAKNAKSKSFLQTVQNRFRMNGNTYTFNFMGKRAFTTCEPENIKAILATKFQDFALTPLRKKAFQPLFGKGIFTTDGGEWEHSRAMLRPNFVRSQVADLDMIEKHVQNLIKEIPTDGSTVDLQDLFFDLTLDTATEFLFGESALSIGTKTSNNNERFSDIFTYCTTSIGNWARIGVFFGIPDKRYHRYVDGIHEFVDRYVKKALEHHQAQQSGLITSEKTESRYIFLYELINRTQDPIELRSEALNILLAGRDTTASLLGALWNVLSKRPDVWSKLLQEVDGLNGKKPTFEEVKDMKYLRFCVNEGRISLPPPPQHQVYVTGYGTNHYSYTLALRLYPVVPINGRTAVRDTFVPVGGGPDGKSPVFLRKGTLMSYSVFAMHRREDLYGPDAAEYRPERWEKLRSAWDFLPFNGGPRICLGQQLALIEASYTTIRLMQTFRTIESRDSHPWTEQLTVTCASEYGARVALGP</sequence>
<protein>
    <submittedName>
        <fullName evidence="1">Uncharacterized protein</fullName>
    </submittedName>
</protein>
<accession>A0ACB8UPB0</accession>